<dbReference type="EMBL" id="QOWE01000019">
    <property type="protein sequence ID" value="RCR67446.1"/>
    <property type="molecule type" value="Genomic_DNA"/>
</dbReference>
<gene>
    <name evidence="1" type="ORF">DUE52_21840</name>
</gene>
<dbReference type="AlphaFoldDB" id="A0A368JK68"/>
<evidence type="ECO:0000313" key="2">
    <source>
        <dbReference type="Proteomes" id="UP000253383"/>
    </source>
</evidence>
<keyword evidence="2" id="KW-1185">Reference proteome</keyword>
<sequence length="452" mass="52757">MAIVRPRLNDYFDIPFTQDEVSFAIPFLDEDIPLYVDPFLLYASPSQQDHSLHLNLISVMNRLGRLYQKGDDRSISIIINASECDEVGLGNSKTKVGRRIGEKTAIAILDLYKNVPQIGANGLTHLEEIQLLVENVSKDRISDITCSFIKSFLIDSTIQECRKYKIPTEEFQISIFDVRTLSFRNEVVPLPYNPESELPIILVPKRWLRFVPFINFDEYFNSAIYQENSDRTLDRVDILEYNRHNYGLIEAFVRSKELEIRNCKSDPLFNQIPITSAKRKLKTILGLPTGKVDNADKSYEDNMVQLLASMLYPHLDFAKEQSRIESGSQIRDLIFYNNRSFDFLKDIYDDYECRQLVVELKNVAEVEREHINQVNRYLTNQFGRFGVIFTRKRPPKKIYQNTIDLWAGQRRSILILDDEDLKLMCEVYESKQRLPIEVIKKKYVEFTRSCPS</sequence>
<dbReference type="RefSeq" id="WP_114408181.1">
    <property type="nucleotide sequence ID" value="NZ_QOWE01000019.1"/>
</dbReference>
<comment type="caution">
    <text evidence="1">The sequence shown here is derived from an EMBL/GenBank/DDBJ whole genome shotgun (WGS) entry which is preliminary data.</text>
</comment>
<name>A0A368JK68_9BACT</name>
<proteinExistence type="predicted"/>
<dbReference type="Proteomes" id="UP000253383">
    <property type="component" value="Unassembled WGS sequence"/>
</dbReference>
<organism evidence="1 2">
    <name type="scientific">Larkinella punicea</name>
    <dbReference type="NCBI Taxonomy" id="2315727"/>
    <lineage>
        <taxon>Bacteria</taxon>
        <taxon>Pseudomonadati</taxon>
        <taxon>Bacteroidota</taxon>
        <taxon>Cytophagia</taxon>
        <taxon>Cytophagales</taxon>
        <taxon>Spirosomataceae</taxon>
        <taxon>Larkinella</taxon>
    </lineage>
</organism>
<evidence type="ECO:0008006" key="3">
    <source>
        <dbReference type="Google" id="ProtNLM"/>
    </source>
</evidence>
<dbReference type="OrthoDB" id="6691177at2"/>
<protein>
    <recommendedName>
        <fullName evidence="3">Restriction endonuclease type IV Mrr domain-containing protein</fullName>
    </recommendedName>
</protein>
<accession>A0A368JK68</accession>
<evidence type="ECO:0000313" key="1">
    <source>
        <dbReference type="EMBL" id="RCR67446.1"/>
    </source>
</evidence>
<reference evidence="1 2" key="1">
    <citation type="submission" date="2018-07" db="EMBL/GenBank/DDBJ databases">
        <title>Genome analysis of Larkinella rosea.</title>
        <authorList>
            <person name="Zhou Z."/>
            <person name="Wang G."/>
        </authorList>
    </citation>
    <scope>NUCLEOTIDE SEQUENCE [LARGE SCALE GENOMIC DNA]</scope>
    <source>
        <strain evidence="2">zzj9</strain>
    </source>
</reference>